<protein>
    <submittedName>
        <fullName evidence="1">Uncharacterized protein</fullName>
    </submittedName>
</protein>
<dbReference type="Proteomes" id="UP000006727">
    <property type="component" value="Chromosome 25"/>
</dbReference>
<proteinExistence type="predicted"/>
<accession>A0A7I3ZU01</accession>
<dbReference type="Gramene" id="Pp3c25_12580V3.1">
    <property type="protein sequence ID" value="PAC:32979595.CDS.1"/>
    <property type="gene ID" value="Pp3c25_12580"/>
</dbReference>
<evidence type="ECO:0000313" key="2">
    <source>
        <dbReference type="Proteomes" id="UP000006727"/>
    </source>
</evidence>
<keyword evidence="2" id="KW-1185">Reference proteome</keyword>
<evidence type="ECO:0000313" key="1">
    <source>
        <dbReference type="EnsemblPlants" id="PAC:32979595.CDS.1"/>
    </source>
</evidence>
<dbReference type="EMBL" id="ABEU02000025">
    <property type="status" value="NOT_ANNOTATED_CDS"/>
    <property type="molecule type" value="Genomic_DNA"/>
</dbReference>
<dbReference type="EnsemblPlants" id="Pp3c25_12580V3.1">
    <property type="protein sequence ID" value="PAC:32979595.CDS.1"/>
    <property type="gene ID" value="Pp3c25_12580"/>
</dbReference>
<sequence length="45" mass="4941">MDTKAKSVGEKVLIFDHGSCIFDVSLFTINEGSAVNTHLREDSDN</sequence>
<name>A0A7I3ZU01_PHYPA</name>
<reference evidence="1" key="3">
    <citation type="submission" date="2020-12" db="UniProtKB">
        <authorList>
            <consortium name="EnsemblPlants"/>
        </authorList>
    </citation>
    <scope>IDENTIFICATION</scope>
</reference>
<organism evidence="1 2">
    <name type="scientific">Physcomitrium patens</name>
    <name type="common">Spreading-leaved earth moss</name>
    <name type="synonym">Physcomitrella patens</name>
    <dbReference type="NCBI Taxonomy" id="3218"/>
    <lineage>
        <taxon>Eukaryota</taxon>
        <taxon>Viridiplantae</taxon>
        <taxon>Streptophyta</taxon>
        <taxon>Embryophyta</taxon>
        <taxon>Bryophyta</taxon>
        <taxon>Bryophytina</taxon>
        <taxon>Bryopsida</taxon>
        <taxon>Funariidae</taxon>
        <taxon>Funariales</taxon>
        <taxon>Funariaceae</taxon>
        <taxon>Physcomitrium</taxon>
    </lineage>
</organism>
<reference evidence="1 2" key="1">
    <citation type="journal article" date="2008" name="Science">
        <title>The Physcomitrella genome reveals evolutionary insights into the conquest of land by plants.</title>
        <authorList>
            <person name="Rensing S."/>
            <person name="Lang D."/>
            <person name="Zimmer A."/>
            <person name="Terry A."/>
            <person name="Salamov A."/>
            <person name="Shapiro H."/>
            <person name="Nishiyama T."/>
            <person name="Perroud P.-F."/>
            <person name="Lindquist E."/>
            <person name="Kamisugi Y."/>
            <person name="Tanahashi T."/>
            <person name="Sakakibara K."/>
            <person name="Fujita T."/>
            <person name="Oishi K."/>
            <person name="Shin-I T."/>
            <person name="Kuroki Y."/>
            <person name="Toyoda A."/>
            <person name="Suzuki Y."/>
            <person name="Hashimoto A."/>
            <person name="Yamaguchi K."/>
            <person name="Sugano A."/>
            <person name="Kohara Y."/>
            <person name="Fujiyama A."/>
            <person name="Anterola A."/>
            <person name="Aoki S."/>
            <person name="Ashton N."/>
            <person name="Barbazuk W.B."/>
            <person name="Barker E."/>
            <person name="Bennetzen J."/>
            <person name="Bezanilla M."/>
            <person name="Blankenship R."/>
            <person name="Cho S.H."/>
            <person name="Dutcher S."/>
            <person name="Estelle M."/>
            <person name="Fawcett J.A."/>
            <person name="Gundlach H."/>
            <person name="Hanada K."/>
            <person name="Heyl A."/>
            <person name="Hicks K.A."/>
            <person name="Hugh J."/>
            <person name="Lohr M."/>
            <person name="Mayer K."/>
            <person name="Melkozernov A."/>
            <person name="Murata T."/>
            <person name="Nelson D."/>
            <person name="Pils B."/>
            <person name="Prigge M."/>
            <person name="Reiss B."/>
            <person name="Renner T."/>
            <person name="Rombauts S."/>
            <person name="Rushton P."/>
            <person name="Sanderfoot A."/>
            <person name="Schween G."/>
            <person name="Shiu S.-H."/>
            <person name="Stueber K."/>
            <person name="Theodoulou F.L."/>
            <person name="Tu H."/>
            <person name="Van de Peer Y."/>
            <person name="Verrier P.J."/>
            <person name="Waters E."/>
            <person name="Wood A."/>
            <person name="Yang L."/>
            <person name="Cove D."/>
            <person name="Cuming A."/>
            <person name="Hasebe M."/>
            <person name="Lucas S."/>
            <person name="Mishler D.B."/>
            <person name="Reski R."/>
            <person name="Grigoriev I."/>
            <person name="Quatrano R.S."/>
            <person name="Boore J.L."/>
        </authorList>
    </citation>
    <scope>NUCLEOTIDE SEQUENCE [LARGE SCALE GENOMIC DNA]</scope>
    <source>
        <strain evidence="1 2">cv. Gransden 2004</strain>
    </source>
</reference>
<reference evidence="1 2" key="2">
    <citation type="journal article" date="2018" name="Plant J.">
        <title>The Physcomitrella patens chromosome-scale assembly reveals moss genome structure and evolution.</title>
        <authorList>
            <person name="Lang D."/>
            <person name="Ullrich K.K."/>
            <person name="Murat F."/>
            <person name="Fuchs J."/>
            <person name="Jenkins J."/>
            <person name="Haas F.B."/>
            <person name="Piednoel M."/>
            <person name="Gundlach H."/>
            <person name="Van Bel M."/>
            <person name="Meyberg R."/>
            <person name="Vives C."/>
            <person name="Morata J."/>
            <person name="Symeonidi A."/>
            <person name="Hiss M."/>
            <person name="Muchero W."/>
            <person name="Kamisugi Y."/>
            <person name="Saleh O."/>
            <person name="Blanc G."/>
            <person name="Decker E.L."/>
            <person name="van Gessel N."/>
            <person name="Grimwood J."/>
            <person name="Hayes R.D."/>
            <person name="Graham S.W."/>
            <person name="Gunter L.E."/>
            <person name="McDaniel S.F."/>
            <person name="Hoernstein S.N.W."/>
            <person name="Larsson A."/>
            <person name="Li F.W."/>
            <person name="Perroud P.F."/>
            <person name="Phillips J."/>
            <person name="Ranjan P."/>
            <person name="Rokshar D.S."/>
            <person name="Rothfels C.J."/>
            <person name="Schneider L."/>
            <person name="Shu S."/>
            <person name="Stevenson D.W."/>
            <person name="Thummler F."/>
            <person name="Tillich M."/>
            <person name="Villarreal Aguilar J.C."/>
            <person name="Widiez T."/>
            <person name="Wong G.K."/>
            <person name="Wymore A."/>
            <person name="Zhang Y."/>
            <person name="Zimmer A.D."/>
            <person name="Quatrano R.S."/>
            <person name="Mayer K.F.X."/>
            <person name="Goodstein D."/>
            <person name="Casacuberta J.M."/>
            <person name="Vandepoele K."/>
            <person name="Reski R."/>
            <person name="Cuming A.C."/>
            <person name="Tuskan G.A."/>
            <person name="Maumus F."/>
            <person name="Salse J."/>
            <person name="Schmutz J."/>
            <person name="Rensing S.A."/>
        </authorList>
    </citation>
    <scope>NUCLEOTIDE SEQUENCE [LARGE SCALE GENOMIC DNA]</scope>
    <source>
        <strain evidence="1 2">cv. Gransden 2004</strain>
    </source>
</reference>